<evidence type="ECO:0000313" key="4">
    <source>
        <dbReference type="Proteomes" id="UP001165060"/>
    </source>
</evidence>
<dbReference type="SMART" id="SM01411">
    <property type="entry name" value="Ephrin_rec_like"/>
    <property type="match status" value="10"/>
</dbReference>
<keyword evidence="4" id="KW-1185">Reference proteome</keyword>
<evidence type="ECO:0000259" key="2">
    <source>
        <dbReference type="SMART" id="SM00208"/>
    </source>
</evidence>
<dbReference type="SUPFAM" id="SSF57184">
    <property type="entry name" value="Growth factor receptor domain"/>
    <property type="match status" value="3"/>
</dbReference>
<feature type="domain" description="TNFR-Cys" evidence="2">
    <location>
        <begin position="776"/>
        <end position="807"/>
    </location>
</feature>
<keyword evidence="1" id="KW-1133">Transmembrane helix</keyword>
<dbReference type="InterPro" id="IPR013320">
    <property type="entry name" value="ConA-like_dom_sf"/>
</dbReference>
<gene>
    <name evidence="3" type="ORF">TeGR_g12939</name>
</gene>
<name>A0ABQ6MPW6_9STRA</name>
<dbReference type="Gene3D" id="2.10.50.10">
    <property type="entry name" value="Tumor Necrosis Factor Receptor, subunit A, domain 2"/>
    <property type="match status" value="6"/>
</dbReference>
<feature type="domain" description="TNFR-Cys" evidence="2">
    <location>
        <begin position="301"/>
        <end position="330"/>
    </location>
</feature>
<accession>A0ABQ6MPW6</accession>
<dbReference type="PANTHER" id="PTHR46967">
    <property type="entry name" value="INSULIN-LIKE GROWTH FACTOR BINDING PROTEIN,N-TERMINAL"/>
    <property type="match status" value="1"/>
</dbReference>
<feature type="transmembrane region" description="Helical" evidence="1">
    <location>
        <begin position="1307"/>
        <end position="1328"/>
    </location>
</feature>
<evidence type="ECO:0000313" key="3">
    <source>
        <dbReference type="EMBL" id="GMI29819.1"/>
    </source>
</evidence>
<dbReference type="PANTHER" id="PTHR46967:SF1">
    <property type="entry name" value="KERATIN-ASSOCIATED PROTEIN 16-1-LIKE"/>
    <property type="match status" value="1"/>
</dbReference>
<dbReference type="Pfam" id="PF07699">
    <property type="entry name" value="Ephrin_rec_like"/>
    <property type="match status" value="2"/>
</dbReference>
<feature type="domain" description="TNFR-Cys" evidence="2">
    <location>
        <begin position="884"/>
        <end position="918"/>
    </location>
</feature>
<keyword evidence="1" id="KW-0472">Membrane</keyword>
<dbReference type="InterPro" id="IPR001368">
    <property type="entry name" value="TNFR/NGFR_Cys_rich_reg"/>
</dbReference>
<evidence type="ECO:0000256" key="1">
    <source>
        <dbReference type="SAM" id="Phobius"/>
    </source>
</evidence>
<feature type="domain" description="TNFR-Cys" evidence="2">
    <location>
        <begin position="742"/>
        <end position="773"/>
    </location>
</feature>
<dbReference type="InterPro" id="IPR011641">
    <property type="entry name" value="Tyr-kin_ephrin_A/B_rcpt-like"/>
</dbReference>
<sequence>MLEHGQCGSVVVSGCEDIQSPFMTNYDLVPGELCDDRPLYRSPYNTFFLFWSALSSIWKIGTGCGSEIVRAAGGSGLEPFVANEGDFHQCFTYSTGGQMLARNLTMFCVEASCPEGEVLMVGDPDTSCQACPDDQAASPDALMCGTCPPGTVRGADLRSCTACPVGKYSGANDLTLECSECAENTYGPEEGASKCVACPAEHISLPSAVAAEDCIEAVSCGPGTFPTQDESDPCACDFDGVVDGVDTGKSGCKKHGIGVAIFCLVSMECPQFGESAVFPGTKYRAGCDPLLDSLPAACELCNAGTFSPDDGICTPCPAGSYSATNGTATCSLCEPGKFNAFEGATGCSECGASVAEGSTSCPAPFVEGGYLDMNAKFGNGAVSEEAVREGGIDAFVVRAGRYKMVGNNTVARTPFHNFDFRGCDGVVQDEHTWRKAYPIGAPTCTDDGMKFEGNNNQYVNLDNFYFGSSTSIEMYAKHDAYNFDSTLFYAADDTGYTEAVVVKNDDATSSMDFQVRQGSAQKNLVAGDFSNTDWTHVVATVEGTTMNMYENGVLVWSKRDAWEPIWKQRQYHWLGFNSFNGTIAYFRMWKHTAYGTEPILSREEIDAMYNDVNAKTSMLDIKRLSVTVRCEEGGGDCVLDGEKRNRIMQIEGPMEDQLKLVGLRLENGKTEHGGGAVHVSSGATVTFERCSFVENEANEAGAVFCPSGKYSDTNDLSPCTSCPSGRYNPATNSTDISACLACESGKFMSNEGAPSCTLCAPGTYASSPASILCTQCSPGTYAAKPGLPACDECGAGRYVSSEGSRRCIDCAIGRYANATGSPACSDCAPGYFNPKTASPTRDDCLSCPTGFYSAANATSTCDSCPVAKYNDQLAAPSFSSCLSCPAGTFSPLPNATLCVGCVSGKYSTSIGASNDTVCTDCPTGKQVSTTGSPSLASCQDCIIGKFNDKTGASDCDYCPEGKYGPTYGAVDTTYCTECEPTRTNSEDFTKCICKSMYEVQEGADGDGDTCACSAGLEWKAGDCKPCIEGFFKPEASLDLCTSCNGYVTGSTFSAGATIGAATSSSDCECPALHFLLPKEYDTLGENDNAHFIGRCTACPEGTSCDDNGVDLEGLPVQDGFWRTSNKSTEVLPCKLELACTPRVVNGTFQACAEGHEGALCSYCKSGYAMVTGACELCEGGSTAGRLIGACVGFVVLFGTVAWCLNRRWQKKQKEDEEMHEEEEVDGAQVRSAQSATKLKLDKARALKPAFKSVYQYVQIVAMLDFSLDLKFPETFEDTTETFGFANLDVVNVLPFGCYLRANHHDRLLLYTLAPMFISAVLLSVFFMLRRSEKRKELARSAFSAFLSMNSFILPMLTTLIFSTFPCKSFDDGKRLLMADLSIDCDSATHQAYSDYAKSMVAVFVVGIPAMCHTLLYVNRAKINRPLHVREADESIKFMHFLWEHYQPQCWWMETVEMARRITMTGGLVLILRGSAEQIILAVIVSVASVRIVARNKPFLVVEEKGFKLDNNHLAEAMQWQLVATLVCCLLLRFLEVGGKTEMSVLHENTLDVALVCVQFGALVFMLGRLVQGLLKRFGWCGGKDGGGGDVVVPVLDAAGDGEGETVILLLEQVKEGELRLRSALQERDAALQELELSKDV</sequence>
<dbReference type="EMBL" id="BRYB01000425">
    <property type="protein sequence ID" value="GMI29819.1"/>
    <property type="molecule type" value="Genomic_DNA"/>
</dbReference>
<feature type="domain" description="TNFR-Cys" evidence="2">
    <location>
        <begin position="827"/>
        <end position="861"/>
    </location>
</feature>
<reference evidence="3 4" key="1">
    <citation type="journal article" date="2023" name="Commun. Biol.">
        <title>Genome analysis of Parmales, the sister group of diatoms, reveals the evolutionary specialization of diatoms from phago-mixotrophs to photoautotrophs.</title>
        <authorList>
            <person name="Ban H."/>
            <person name="Sato S."/>
            <person name="Yoshikawa S."/>
            <person name="Yamada K."/>
            <person name="Nakamura Y."/>
            <person name="Ichinomiya M."/>
            <person name="Sato N."/>
            <person name="Blanc-Mathieu R."/>
            <person name="Endo H."/>
            <person name="Kuwata A."/>
            <person name="Ogata H."/>
        </authorList>
    </citation>
    <scope>NUCLEOTIDE SEQUENCE [LARGE SCALE GENOMIC DNA]</scope>
</reference>
<dbReference type="InterPro" id="IPR009030">
    <property type="entry name" value="Growth_fac_rcpt_cys_sf"/>
</dbReference>
<dbReference type="Gene3D" id="2.60.120.200">
    <property type="match status" value="1"/>
</dbReference>
<dbReference type="Proteomes" id="UP001165060">
    <property type="component" value="Unassembled WGS sequence"/>
</dbReference>
<protein>
    <recommendedName>
        <fullName evidence="2">TNFR-Cys domain-containing protein</fullName>
    </recommendedName>
</protein>
<feature type="transmembrane region" description="Helical" evidence="1">
    <location>
        <begin position="1467"/>
        <end position="1493"/>
    </location>
</feature>
<dbReference type="SMART" id="SM00208">
    <property type="entry name" value="TNFR"/>
    <property type="match status" value="5"/>
</dbReference>
<comment type="caution">
    <text evidence="3">The sequence shown here is derived from an EMBL/GenBank/DDBJ whole genome shotgun (WGS) entry which is preliminary data.</text>
</comment>
<proteinExistence type="predicted"/>
<organism evidence="3 4">
    <name type="scientific">Tetraparma gracilis</name>
    <dbReference type="NCBI Taxonomy" id="2962635"/>
    <lineage>
        <taxon>Eukaryota</taxon>
        <taxon>Sar</taxon>
        <taxon>Stramenopiles</taxon>
        <taxon>Ochrophyta</taxon>
        <taxon>Bolidophyceae</taxon>
        <taxon>Parmales</taxon>
        <taxon>Triparmaceae</taxon>
        <taxon>Tetraparma</taxon>
    </lineage>
</organism>
<feature type="transmembrane region" description="Helical" evidence="1">
    <location>
        <begin position="1340"/>
        <end position="1364"/>
    </location>
</feature>
<keyword evidence="1" id="KW-0812">Transmembrane</keyword>
<feature type="transmembrane region" description="Helical" evidence="1">
    <location>
        <begin position="1398"/>
        <end position="1417"/>
    </location>
</feature>
<dbReference type="SUPFAM" id="SSF49899">
    <property type="entry name" value="Concanavalin A-like lectins/glucanases"/>
    <property type="match status" value="1"/>
</dbReference>
<dbReference type="Pfam" id="PF13385">
    <property type="entry name" value="Laminin_G_3"/>
    <property type="match status" value="1"/>
</dbReference>